<accession>A0A1F6X8V3</accession>
<evidence type="ECO:0000259" key="1">
    <source>
        <dbReference type="Pfam" id="PF01658"/>
    </source>
</evidence>
<dbReference type="Gene3D" id="3.40.50.720">
    <property type="entry name" value="NAD(P)-binding Rossmann-like Domain"/>
    <property type="match status" value="1"/>
</dbReference>
<dbReference type="GO" id="GO:0006021">
    <property type="term" value="P:inositol biosynthetic process"/>
    <property type="evidence" value="ECO:0007669"/>
    <property type="project" value="TreeGrafter"/>
</dbReference>
<dbReference type="PANTHER" id="PTHR43125">
    <property type="entry name" value="INOSITOL-3-PHOSPHATE SYNTHASE"/>
    <property type="match status" value="1"/>
</dbReference>
<proteinExistence type="predicted"/>
<dbReference type="EMBL" id="MFUW01000009">
    <property type="protein sequence ID" value="OGI90566.1"/>
    <property type="molecule type" value="Genomic_DNA"/>
</dbReference>
<dbReference type="Pfam" id="PF01658">
    <property type="entry name" value="Inos-1-P_synth"/>
    <property type="match status" value="1"/>
</dbReference>
<dbReference type="Gene3D" id="3.30.360.10">
    <property type="entry name" value="Dihydrodipicolinate Reductase, domain 2"/>
    <property type="match status" value="1"/>
</dbReference>
<dbReference type="PANTHER" id="PTHR43125:SF1">
    <property type="entry name" value="INOSITOL-3-PHOSPHATE SYNTHASE"/>
    <property type="match status" value="1"/>
</dbReference>
<reference evidence="2 3" key="1">
    <citation type="journal article" date="2016" name="Nat. Commun.">
        <title>Thousands of microbial genomes shed light on interconnected biogeochemical processes in an aquifer system.</title>
        <authorList>
            <person name="Anantharaman K."/>
            <person name="Brown C.T."/>
            <person name="Hug L.A."/>
            <person name="Sharon I."/>
            <person name="Castelle C.J."/>
            <person name="Probst A.J."/>
            <person name="Thomas B.C."/>
            <person name="Singh A."/>
            <person name="Wilkins M.J."/>
            <person name="Karaoz U."/>
            <person name="Brodie E.L."/>
            <person name="Williams K.H."/>
            <person name="Hubbard S.S."/>
            <person name="Banfield J.F."/>
        </authorList>
    </citation>
    <scope>NUCLEOTIDE SEQUENCE [LARGE SCALE GENOMIC DNA]</scope>
</reference>
<comment type="caution">
    <text evidence="2">The sequence shown here is derived from an EMBL/GenBank/DDBJ whole genome shotgun (WGS) entry which is preliminary data.</text>
</comment>
<dbReference type="GO" id="GO:0004512">
    <property type="term" value="F:inositol-3-phosphate synthase activity"/>
    <property type="evidence" value="ECO:0007669"/>
    <property type="project" value="TreeGrafter"/>
</dbReference>
<dbReference type="SUPFAM" id="SSF55347">
    <property type="entry name" value="Glyceraldehyde-3-phosphate dehydrogenase-like, C-terminal domain"/>
    <property type="match status" value="1"/>
</dbReference>
<evidence type="ECO:0000313" key="3">
    <source>
        <dbReference type="Proteomes" id="UP000176814"/>
    </source>
</evidence>
<dbReference type="InterPro" id="IPR052199">
    <property type="entry name" value="MIPS"/>
</dbReference>
<feature type="domain" description="Myo-inositol-1-phosphate synthase GAPDH-like" evidence="1">
    <location>
        <begin position="189"/>
        <end position="290"/>
    </location>
</feature>
<gene>
    <name evidence="2" type="ORF">A2911_01565</name>
</gene>
<dbReference type="InterPro" id="IPR036291">
    <property type="entry name" value="NAD(P)-bd_dom_sf"/>
</dbReference>
<dbReference type="Proteomes" id="UP000176814">
    <property type="component" value="Unassembled WGS sequence"/>
</dbReference>
<sequence length="348" mass="38406">MKKINVAIVGLGNCAGALVEGVEFYSKDNTDGLLFPVLGGYKVSDINFVCAFDISKRKVNKTIGDAIYQYPNNFNRILTENVHSESPVYKGPTFDGNPDHLKKFFEEDTNTKDEDVVKILRGHSVDIVVNLLPTGSNEATHFYGMSALSAGCGFINCIPTIFAQDESIQKKFKENGVPLIGDDIKSQVGSTIIHRAILNMLCDRGAKITKSSQINIGGNTDFANFVYRAETKLISKYKSLKQYITDGVPNHIGHHYDVTKEGYKKTLFDVESKVFGGSKVKISVQLESDDKPNSAGSVIDLIRIASHEKEKGNGGCVYDACSYYNKSAPIQLKDSEAYERIKTRWGTN</sequence>
<dbReference type="SUPFAM" id="SSF51735">
    <property type="entry name" value="NAD(P)-binding Rossmann-fold domains"/>
    <property type="match status" value="1"/>
</dbReference>
<evidence type="ECO:0000313" key="2">
    <source>
        <dbReference type="EMBL" id="OGI90566.1"/>
    </source>
</evidence>
<protein>
    <recommendedName>
        <fullName evidence="1">Myo-inositol-1-phosphate synthase GAPDH-like domain-containing protein</fullName>
    </recommendedName>
</protein>
<dbReference type="AlphaFoldDB" id="A0A1F6X8V3"/>
<organism evidence="2 3">
    <name type="scientific">Candidatus Nomurabacteria bacterium RIFCSPLOWO2_01_FULL_40_15</name>
    <dbReference type="NCBI Taxonomy" id="1801772"/>
    <lineage>
        <taxon>Bacteria</taxon>
        <taxon>Candidatus Nomuraibacteriota</taxon>
    </lineage>
</organism>
<dbReference type="InterPro" id="IPR013021">
    <property type="entry name" value="Myo-inos-1-P_Synthase_GAPDH"/>
</dbReference>
<name>A0A1F6X8V3_9BACT</name>